<dbReference type="CDD" id="cd02440">
    <property type="entry name" value="AdoMet_MTases"/>
    <property type="match status" value="1"/>
</dbReference>
<sequence>MLRRPGTGSRVLDVAAGTGEQTLAVARRVGSEGWVLATDISPSILHFAGQSARAEGLNNVATRELDGEDLSVLEEGSFDAVISRVGMIYFPDQQRTLAGMRRVLKENGKVAAMVYSSAERNGFFSQPVSIIRRRAQLPRRSPGSQGLSVWGVWRC</sequence>
<dbReference type="Gene3D" id="3.40.50.150">
    <property type="entry name" value="Vaccinia Virus protein VP39"/>
    <property type="match status" value="1"/>
</dbReference>
<evidence type="ECO:0000313" key="6">
    <source>
        <dbReference type="Proteomes" id="UP000051276"/>
    </source>
</evidence>
<dbReference type="EMBL" id="LDXT01000091">
    <property type="protein sequence ID" value="KRT54440.1"/>
    <property type="molecule type" value="Genomic_DNA"/>
</dbReference>
<protein>
    <submittedName>
        <fullName evidence="4 5">UbiE/COQ5 methyltransferase family</fullName>
    </submittedName>
</protein>
<dbReference type="GO" id="GO:0008168">
    <property type="term" value="F:methyltransferase activity"/>
    <property type="evidence" value="ECO:0007669"/>
    <property type="project" value="UniProtKB-KW"/>
</dbReference>
<dbReference type="Proteomes" id="UP000051276">
    <property type="component" value="Unassembled WGS sequence"/>
</dbReference>
<evidence type="ECO:0000256" key="2">
    <source>
        <dbReference type="ARBA" id="ARBA00022679"/>
    </source>
</evidence>
<name>A0A0T5YV27_9GAMM</name>
<evidence type="ECO:0000256" key="1">
    <source>
        <dbReference type="ARBA" id="ARBA00022603"/>
    </source>
</evidence>
<evidence type="ECO:0000259" key="3">
    <source>
        <dbReference type="Pfam" id="PF13649"/>
    </source>
</evidence>
<feature type="domain" description="Methyltransferase" evidence="3">
    <location>
        <begin position="11"/>
        <end position="108"/>
    </location>
</feature>
<dbReference type="InterPro" id="IPR041698">
    <property type="entry name" value="Methyltransf_25"/>
</dbReference>
<organism evidence="4 7">
    <name type="scientific">endosymbiont of Ridgeia piscesae</name>
    <dbReference type="NCBI Taxonomy" id="54398"/>
    <lineage>
        <taxon>Bacteria</taxon>
        <taxon>Pseudomonadati</taxon>
        <taxon>Pseudomonadota</taxon>
        <taxon>Gammaproteobacteria</taxon>
        <taxon>sulfur-oxidizing symbionts</taxon>
    </lineage>
</organism>
<keyword evidence="2 4" id="KW-0808">Transferase</keyword>
<gene>
    <name evidence="4" type="ORF">Ga0074115_10578</name>
    <name evidence="5" type="ORF">Ga0076813_14052</name>
</gene>
<reference evidence="6 7" key="1">
    <citation type="submission" date="2015-11" db="EMBL/GenBank/DDBJ databases">
        <title>The genome of Candidatus Endoriftia persephone in Ridgeia piscesae and population structure of the North Eastern Pacific vestimentiferan symbionts.</title>
        <authorList>
            <person name="Perez M."/>
            <person name="Juniper K.S."/>
        </authorList>
    </citation>
    <scope>NUCLEOTIDE SEQUENCE [LARGE SCALE GENOMIC DNA]</scope>
    <source>
        <strain evidence="5">Ind10</strain>
        <strain evidence="4">Ind11</strain>
    </source>
</reference>
<keyword evidence="7" id="KW-1185">Reference proteome</keyword>
<keyword evidence="1 4" id="KW-0489">Methyltransferase</keyword>
<dbReference type="PANTHER" id="PTHR43861">
    <property type="entry name" value="TRANS-ACONITATE 2-METHYLTRANSFERASE-RELATED"/>
    <property type="match status" value="1"/>
</dbReference>
<comment type="caution">
    <text evidence="4">The sequence shown here is derived from an EMBL/GenBank/DDBJ whole genome shotgun (WGS) entry which is preliminary data.</text>
</comment>
<dbReference type="AlphaFoldDB" id="A0A0T5YV27"/>
<dbReference type="EMBL" id="LMXI01000289">
    <property type="protein sequence ID" value="KRT58701.1"/>
    <property type="molecule type" value="Genomic_DNA"/>
</dbReference>
<evidence type="ECO:0000313" key="5">
    <source>
        <dbReference type="EMBL" id="KRT58701.1"/>
    </source>
</evidence>
<dbReference type="PANTHER" id="PTHR43861:SF1">
    <property type="entry name" value="TRANS-ACONITATE 2-METHYLTRANSFERASE"/>
    <property type="match status" value="1"/>
</dbReference>
<proteinExistence type="predicted"/>
<dbReference type="InterPro" id="IPR029063">
    <property type="entry name" value="SAM-dependent_MTases_sf"/>
</dbReference>
<dbReference type="GO" id="GO:0032259">
    <property type="term" value="P:methylation"/>
    <property type="evidence" value="ECO:0007669"/>
    <property type="project" value="UniProtKB-KW"/>
</dbReference>
<dbReference type="Pfam" id="PF13649">
    <property type="entry name" value="Methyltransf_25"/>
    <property type="match status" value="1"/>
</dbReference>
<dbReference type="SUPFAM" id="SSF53335">
    <property type="entry name" value="S-adenosyl-L-methionine-dependent methyltransferases"/>
    <property type="match status" value="1"/>
</dbReference>
<accession>A0A0T5YV27</accession>
<dbReference type="Proteomes" id="UP000051634">
    <property type="component" value="Unassembled WGS sequence"/>
</dbReference>
<evidence type="ECO:0000313" key="4">
    <source>
        <dbReference type="EMBL" id="KRT54440.1"/>
    </source>
</evidence>
<dbReference type="RefSeq" id="WP_057957269.1">
    <property type="nucleotide sequence ID" value="NZ_KQ557033.1"/>
</dbReference>
<evidence type="ECO:0000313" key="7">
    <source>
        <dbReference type="Proteomes" id="UP000051634"/>
    </source>
</evidence>
<dbReference type="STRING" id="54398.Ga0074115_10578"/>